<name>A0ABR1Z159_9PEZI</name>
<organism evidence="3 4">
    <name type="scientific">Phyllosticta capitalensis</name>
    <dbReference type="NCBI Taxonomy" id="121624"/>
    <lineage>
        <taxon>Eukaryota</taxon>
        <taxon>Fungi</taxon>
        <taxon>Dikarya</taxon>
        <taxon>Ascomycota</taxon>
        <taxon>Pezizomycotina</taxon>
        <taxon>Dothideomycetes</taxon>
        <taxon>Dothideomycetes incertae sedis</taxon>
        <taxon>Botryosphaeriales</taxon>
        <taxon>Phyllostictaceae</taxon>
        <taxon>Phyllosticta</taxon>
    </lineage>
</organism>
<protein>
    <recommendedName>
        <fullName evidence="2">Rad60/SUMO-like domain-containing protein</fullName>
    </recommendedName>
</protein>
<feature type="compositionally biased region" description="Basic and acidic residues" evidence="1">
    <location>
        <begin position="58"/>
        <end position="93"/>
    </location>
</feature>
<dbReference type="InterPro" id="IPR029071">
    <property type="entry name" value="Ubiquitin-like_domsf"/>
</dbReference>
<feature type="compositionally biased region" description="Basic and acidic residues" evidence="1">
    <location>
        <begin position="378"/>
        <end position="388"/>
    </location>
</feature>
<feature type="domain" description="Rad60/SUMO-like" evidence="2">
    <location>
        <begin position="404"/>
        <end position="474"/>
    </location>
</feature>
<feature type="compositionally biased region" description="Acidic residues" evidence="1">
    <location>
        <begin position="213"/>
        <end position="222"/>
    </location>
</feature>
<feature type="compositionally biased region" description="Basic and acidic residues" evidence="1">
    <location>
        <begin position="151"/>
        <end position="160"/>
    </location>
</feature>
<evidence type="ECO:0000259" key="2">
    <source>
        <dbReference type="Pfam" id="PF11976"/>
    </source>
</evidence>
<sequence>MPDSDTPSNSDTPPNSTASKPKKRSFFKKPSWQTTTENDDPTALFDHSRQTISAIQAEEERKRKEEEERKREQELVVRRKNEQHERELEEQREGKRRRISHDPEDNDLGDFGVSATEGYRTKSESSFDGTKPATLSSSPPTKRSSTSLSSRYEEISKRSESIAAGPSGNDDTHIGVLGTPTKDPVIIDLDDSDSAEDVTRAETKEDAQAKQDDPDDDPDESDPEVREILRKSRRKKRLAEEQRAMATPPIAGLERQGSASSLDAGTPLPPNQSDPPIQILIEPRIANTKPLLVTRRLSQRLKEVREAWCKRQGFDEETTQSIFLTHRGIRLYDVATSKVLGFSLNSEGELVNKFNSSHWDEDINKVVLQATTKEIYEADKQESRRKLEGQPSPEPEPEPEEKQIRVVIKTKEHGDCRFIVRPSTEFGKMTNSARIRMKLPTHLKPYLCFDGERLDPDGTMADFEDFDDGDAIDMFFE</sequence>
<dbReference type="Gene3D" id="3.10.20.90">
    <property type="entry name" value="Phosphatidylinositol 3-kinase Catalytic Subunit, Chain A, domain 1"/>
    <property type="match status" value="1"/>
</dbReference>
<gene>
    <name evidence="3" type="ORF">HDK90DRAFT_531383</name>
</gene>
<feature type="compositionally biased region" description="Polar residues" evidence="1">
    <location>
        <begin position="1"/>
        <end position="18"/>
    </location>
</feature>
<dbReference type="EMBL" id="JBBWRZ010000002">
    <property type="protein sequence ID" value="KAK8244299.1"/>
    <property type="molecule type" value="Genomic_DNA"/>
</dbReference>
<keyword evidence="4" id="KW-1185">Reference proteome</keyword>
<feature type="region of interest" description="Disordered" evidence="1">
    <location>
        <begin position="1"/>
        <end position="275"/>
    </location>
</feature>
<feature type="compositionally biased region" description="Low complexity" evidence="1">
    <location>
        <begin position="135"/>
        <end position="150"/>
    </location>
</feature>
<accession>A0ABR1Z159</accession>
<dbReference type="CDD" id="cd01763">
    <property type="entry name" value="Ubl_SUMO_like"/>
    <property type="match status" value="1"/>
</dbReference>
<dbReference type="Proteomes" id="UP001492380">
    <property type="component" value="Unassembled WGS sequence"/>
</dbReference>
<evidence type="ECO:0000313" key="3">
    <source>
        <dbReference type="EMBL" id="KAK8244299.1"/>
    </source>
</evidence>
<reference evidence="3 4" key="1">
    <citation type="submission" date="2024-04" db="EMBL/GenBank/DDBJ databases">
        <title>Phyllosticta paracitricarpa is synonymous to the EU quarantine fungus P. citricarpa based on phylogenomic analyses.</title>
        <authorList>
            <consortium name="Lawrence Berkeley National Laboratory"/>
            <person name="Van Ingen-Buijs V.A."/>
            <person name="Van Westerhoven A.C."/>
            <person name="Haridas S."/>
            <person name="Skiadas P."/>
            <person name="Martin F."/>
            <person name="Groenewald J.Z."/>
            <person name="Crous P.W."/>
            <person name="Seidl M.F."/>
        </authorList>
    </citation>
    <scope>NUCLEOTIDE SEQUENCE [LARGE SCALE GENOMIC DNA]</scope>
    <source>
        <strain evidence="3 4">CBS 123374</strain>
    </source>
</reference>
<dbReference type="SUPFAM" id="SSF54236">
    <property type="entry name" value="Ubiquitin-like"/>
    <property type="match status" value="1"/>
</dbReference>
<dbReference type="InterPro" id="IPR022617">
    <property type="entry name" value="Rad60/SUMO-like_dom"/>
</dbReference>
<feature type="compositionally biased region" description="Basic and acidic residues" evidence="1">
    <location>
        <begin position="197"/>
        <end position="212"/>
    </location>
</feature>
<proteinExistence type="predicted"/>
<comment type="caution">
    <text evidence="3">The sequence shown here is derived from an EMBL/GenBank/DDBJ whole genome shotgun (WGS) entry which is preliminary data.</text>
</comment>
<feature type="region of interest" description="Disordered" evidence="1">
    <location>
        <begin position="378"/>
        <end position="402"/>
    </location>
</feature>
<evidence type="ECO:0000256" key="1">
    <source>
        <dbReference type="SAM" id="MobiDB-lite"/>
    </source>
</evidence>
<evidence type="ECO:0000313" key="4">
    <source>
        <dbReference type="Proteomes" id="UP001492380"/>
    </source>
</evidence>
<dbReference type="Pfam" id="PF11976">
    <property type="entry name" value="Rad60-SLD"/>
    <property type="match status" value="1"/>
</dbReference>